<feature type="domain" description="J" evidence="1">
    <location>
        <begin position="39"/>
        <end position="103"/>
    </location>
</feature>
<name>A0AAN9T7X1_9HEMI</name>
<dbReference type="Gene3D" id="1.10.287.110">
    <property type="entry name" value="DnaJ domain"/>
    <property type="match status" value="1"/>
</dbReference>
<dbReference type="InterPro" id="IPR053025">
    <property type="entry name" value="Mito_ATP_Synthase-Asso"/>
</dbReference>
<protein>
    <recommendedName>
        <fullName evidence="1">J domain-containing protein</fullName>
    </recommendedName>
</protein>
<keyword evidence="3" id="KW-1185">Reference proteome</keyword>
<reference evidence="2 3" key="1">
    <citation type="submission" date="2024-03" db="EMBL/GenBank/DDBJ databases">
        <title>Adaptation during the transition from Ophiocordyceps entomopathogen to insect associate is accompanied by gene loss and intensified selection.</title>
        <authorList>
            <person name="Ward C.M."/>
            <person name="Onetto C.A."/>
            <person name="Borneman A.R."/>
        </authorList>
    </citation>
    <scope>NUCLEOTIDE SEQUENCE [LARGE SCALE GENOMIC DNA]</scope>
    <source>
        <strain evidence="2">AWRI1</strain>
        <tissue evidence="2">Single Adult Female</tissue>
    </source>
</reference>
<gene>
    <name evidence="2" type="ORF">V9T40_010704</name>
</gene>
<dbReference type="Proteomes" id="UP001367676">
    <property type="component" value="Unassembled WGS sequence"/>
</dbReference>
<organism evidence="2 3">
    <name type="scientific">Parthenolecanium corni</name>
    <dbReference type="NCBI Taxonomy" id="536013"/>
    <lineage>
        <taxon>Eukaryota</taxon>
        <taxon>Metazoa</taxon>
        <taxon>Ecdysozoa</taxon>
        <taxon>Arthropoda</taxon>
        <taxon>Hexapoda</taxon>
        <taxon>Insecta</taxon>
        <taxon>Pterygota</taxon>
        <taxon>Neoptera</taxon>
        <taxon>Paraneoptera</taxon>
        <taxon>Hemiptera</taxon>
        <taxon>Sternorrhyncha</taxon>
        <taxon>Coccoidea</taxon>
        <taxon>Coccidae</taxon>
        <taxon>Parthenolecanium</taxon>
    </lineage>
</organism>
<proteinExistence type="predicted"/>
<evidence type="ECO:0000313" key="2">
    <source>
        <dbReference type="EMBL" id="KAK7573513.1"/>
    </source>
</evidence>
<comment type="caution">
    <text evidence="2">The sequence shown here is derived from an EMBL/GenBank/DDBJ whole genome shotgun (WGS) entry which is preliminary data.</text>
</comment>
<dbReference type="SUPFAM" id="SSF46565">
    <property type="entry name" value="Chaperone J-domain"/>
    <property type="match status" value="1"/>
</dbReference>
<dbReference type="PANTHER" id="PTHR44873">
    <property type="entry name" value="DNAJ HOMOLOG SUBFAMILY C MEMBER 30, MITOCHONDRIAL"/>
    <property type="match status" value="1"/>
</dbReference>
<dbReference type="InterPro" id="IPR001623">
    <property type="entry name" value="DnaJ_domain"/>
</dbReference>
<sequence>MNPLRAAISGSNQKVPIFALKRCFHLGAALWDKQANQPNFYDILQIPQNATHTEIRDAYYNLSKLYHPDVKKDENSLAMFRKITEAYDVLGSVRTRLEYDNKSLGKYQPYDTSKQEFYASLYRDQCMDGIRRPEVSKVLENKSVIDRFLASEYKDRVAEYRIYKNNLYEHYRIQECLGGQFGMNRVMFCGIISALYCAFKCYQILDDPFSVW</sequence>
<dbReference type="EMBL" id="JBBCAQ010000037">
    <property type="protein sequence ID" value="KAK7573513.1"/>
    <property type="molecule type" value="Genomic_DNA"/>
</dbReference>
<dbReference type="PROSITE" id="PS50076">
    <property type="entry name" value="DNAJ_2"/>
    <property type="match status" value="1"/>
</dbReference>
<dbReference type="Pfam" id="PF00226">
    <property type="entry name" value="DnaJ"/>
    <property type="match status" value="1"/>
</dbReference>
<dbReference type="PANTHER" id="PTHR44873:SF1">
    <property type="entry name" value="DNAJ HOMOLOG SUBFAMILY C MEMBER 30, MITOCHONDRIAL"/>
    <property type="match status" value="1"/>
</dbReference>
<dbReference type="InterPro" id="IPR036869">
    <property type="entry name" value="J_dom_sf"/>
</dbReference>
<evidence type="ECO:0000259" key="1">
    <source>
        <dbReference type="PROSITE" id="PS50076"/>
    </source>
</evidence>
<dbReference type="PRINTS" id="PR00625">
    <property type="entry name" value="JDOMAIN"/>
</dbReference>
<evidence type="ECO:0000313" key="3">
    <source>
        <dbReference type="Proteomes" id="UP001367676"/>
    </source>
</evidence>
<dbReference type="SMART" id="SM00271">
    <property type="entry name" value="DnaJ"/>
    <property type="match status" value="1"/>
</dbReference>
<dbReference type="CDD" id="cd06257">
    <property type="entry name" value="DnaJ"/>
    <property type="match status" value="1"/>
</dbReference>
<accession>A0AAN9T7X1</accession>
<dbReference type="AlphaFoldDB" id="A0AAN9T7X1"/>